<reference evidence="1 2" key="1">
    <citation type="submission" date="2021-03" db="EMBL/GenBank/DDBJ databases">
        <title>Genomic Encyclopedia of Type Strains, Phase IV (KMG-IV): sequencing the most valuable type-strain genomes for metagenomic binning, comparative biology and taxonomic classification.</title>
        <authorList>
            <person name="Goeker M."/>
        </authorList>
    </citation>
    <scope>NUCLEOTIDE SEQUENCE [LARGE SCALE GENOMIC DNA]</scope>
    <source>
        <strain evidence="1 2">DSM 24738</strain>
    </source>
</reference>
<evidence type="ECO:0000313" key="2">
    <source>
        <dbReference type="Proteomes" id="UP001519343"/>
    </source>
</evidence>
<organism evidence="1 2">
    <name type="scientific">Ammoniphilus resinae</name>
    <dbReference type="NCBI Taxonomy" id="861532"/>
    <lineage>
        <taxon>Bacteria</taxon>
        <taxon>Bacillati</taxon>
        <taxon>Bacillota</taxon>
        <taxon>Bacilli</taxon>
        <taxon>Bacillales</taxon>
        <taxon>Paenibacillaceae</taxon>
        <taxon>Aneurinibacillus group</taxon>
        <taxon>Ammoniphilus</taxon>
    </lineage>
</organism>
<protein>
    <submittedName>
        <fullName evidence="1">Uncharacterized protein</fullName>
    </submittedName>
</protein>
<dbReference type="Proteomes" id="UP001519343">
    <property type="component" value="Unassembled WGS sequence"/>
</dbReference>
<gene>
    <name evidence="1" type="ORF">J2Z37_004297</name>
</gene>
<keyword evidence="2" id="KW-1185">Reference proteome</keyword>
<proteinExistence type="predicted"/>
<sequence length="91" mass="10905">MHYFVNETIMSFENALALKPNEITILGHVRTYEYIEGEPAPYFVEINCLDNRIVVRKNRIIDFPEYEMEKEETFEKIDAATNTFRQWILEI</sequence>
<dbReference type="RefSeq" id="WP_209812284.1">
    <property type="nucleotide sequence ID" value="NZ_JAGGKT010000019.1"/>
</dbReference>
<accession>A0ABS4GVI5</accession>
<evidence type="ECO:0000313" key="1">
    <source>
        <dbReference type="EMBL" id="MBP1934277.1"/>
    </source>
</evidence>
<name>A0ABS4GVI5_9BACL</name>
<dbReference type="EMBL" id="JAGGKT010000019">
    <property type="protein sequence ID" value="MBP1934277.1"/>
    <property type="molecule type" value="Genomic_DNA"/>
</dbReference>
<comment type="caution">
    <text evidence="1">The sequence shown here is derived from an EMBL/GenBank/DDBJ whole genome shotgun (WGS) entry which is preliminary data.</text>
</comment>